<dbReference type="EMBL" id="JAGMWT010000025">
    <property type="protein sequence ID" value="KAH7111144.1"/>
    <property type="molecule type" value="Genomic_DNA"/>
</dbReference>
<comment type="caution">
    <text evidence="2">The sequence shown here is derived from an EMBL/GenBank/DDBJ whole genome shotgun (WGS) entry which is preliminary data.</text>
</comment>
<accession>A0A9P9D1Y3</accession>
<protein>
    <recommendedName>
        <fullName evidence="4">MACPF domain-containing protein</fullName>
    </recommendedName>
</protein>
<reference evidence="2" key="1">
    <citation type="journal article" date="2021" name="Nat. Commun.">
        <title>Genetic determinants of endophytism in the Arabidopsis root mycobiome.</title>
        <authorList>
            <person name="Mesny F."/>
            <person name="Miyauchi S."/>
            <person name="Thiergart T."/>
            <person name="Pickel B."/>
            <person name="Atanasova L."/>
            <person name="Karlsson M."/>
            <person name="Huettel B."/>
            <person name="Barry K.W."/>
            <person name="Haridas S."/>
            <person name="Chen C."/>
            <person name="Bauer D."/>
            <person name="Andreopoulos W."/>
            <person name="Pangilinan J."/>
            <person name="LaButti K."/>
            <person name="Riley R."/>
            <person name="Lipzen A."/>
            <person name="Clum A."/>
            <person name="Drula E."/>
            <person name="Henrissat B."/>
            <person name="Kohler A."/>
            <person name="Grigoriev I.V."/>
            <person name="Martin F.M."/>
            <person name="Hacquard S."/>
        </authorList>
    </citation>
    <scope>NUCLEOTIDE SEQUENCE</scope>
    <source>
        <strain evidence="2">MPI-CAGE-CH-0243</strain>
    </source>
</reference>
<proteinExistence type="predicted"/>
<name>A0A9P9D1Y3_9PLEO</name>
<dbReference type="AlphaFoldDB" id="A0A9P9D1Y3"/>
<organism evidence="2 3">
    <name type="scientific">Dendryphion nanum</name>
    <dbReference type="NCBI Taxonomy" id="256645"/>
    <lineage>
        <taxon>Eukaryota</taxon>
        <taxon>Fungi</taxon>
        <taxon>Dikarya</taxon>
        <taxon>Ascomycota</taxon>
        <taxon>Pezizomycotina</taxon>
        <taxon>Dothideomycetes</taxon>
        <taxon>Pleosporomycetidae</taxon>
        <taxon>Pleosporales</taxon>
        <taxon>Torulaceae</taxon>
        <taxon>Dendryphion</taxon>
    </lineage>
</organism>
<keyword evidence="3" id="KW-1185">Reference proteome</keyword>
<sequence length="985" mass="108226">MSNTDQSTEVFRFVCARPAQKDHRSIKIIRRRILIDSNDSNRLRAGSTSASPFSVAVPSAPFELTSLNYYNEITALNKLLALDSATSKSKARIGRNVELDAELVTRSVAEAFVGKDLADLVEVKEWKDDEKDLDRDLIRIYDDASDTEAVGPQITRYRQLYDLVRQVAAPLTGEEPGRRVRDGDGQEVEPEETPEPQYGLHGLELGSLSLTLSDSETRQEREDPAAITRPQRMLMKKLSPEEAAKDKKIQDLLEALHFLNSSTLLEFRVIDTKSPFKFLLPKDWLQLLPVGGPREEVQNTPIGSQDASMSLRFCYDTIITAIRVAVAAKVAPLGKSGLFSIGPFNLEMTKPWEFPTGEPSTGVDERYTPEPDKPTASKIKPTGVGDLMVVRDHTYKYIGGDIGAIQNVLASEEMIHMTKRLERTELVEYQSTETTTEEEREQSTATRFALNKEANDVIKRDTAMKVGVSTTAYGPYVSVKGDISYAENNSAESSNKVASQYSQDITSRATSKIIEKAFKSTSLTTISEFQEAHEHSFKNGGPGAKNISGVYQWVNKVSQCTTMSADAGPSLEQPLPLTESAADLHEGNYASIAARYQATGITAPGDLLISFSKSFKAEVPPGAEAKPGGSSSRFVGSTGSVNIDLEIPAGYLAYAARIQVGVRTGPEIAVWHVAEEQGLKEWFPDMRPAKTPNPYISVAGRLVAAGGVKASEVTDATLDPVEKTALEATLTQNSVGVVNFTDHFVSTKIAVAVSYEYCLALSGTIQIFCVREPLAYAQWQNTTYDAIMTAYNKLKMDYERARTETAISSMTVTSGNNPLENVSIISTELKKAAIAFITSQNYKLFGTIVADADDGIPQVESWDKAIAQGKYAEFFEKAFEWENMTYELYPYFWGARGGWRERMGFHSPDPALSAFVKAGMAKVTVPARLGFGVEVLHLLQCGKTWKEGPVSTLATSPYYSVAQEIMAAEDDPQEVKVSAPWYTRG</sequence>
<gene>
    <name evidence="2" type="ORF">B0J11DRAFT_599048</name>
</gene>
<evidence type="ECO:0008006" key="4">
    <source>
        <dbReference type="Google" id="ProtNLM"/>
    </source>
</evidence>
<feature type="compositionally biased region" description="Basic and acidic residues" evidence="1">
    <location>
        <begin position="175"/>
        <end position="184"/>
    </location>
</feature>
<dbReference type="Proteomes" id="UP000700596">
    <property type="component" value="Unassembled WGS sequence"/>
</dbReference>
<evidence type="ECO:0000313" key="3">
    <source>
        <dbReference type="Proteomes" id="UP000700596"/>
    </source>
</evidence>
<dbReference type="OrthoDB" id="2142040at2759"/>
<feature type="compositionally biased region" description="Acidic residues" evidence="1">
    <location>
        <begin position="185"/>
        <end position="194"/>
    </location>
</feature>
<feature type="region of interest" description="Disordered" evidence="1">
    <location>
        <begin position="172"/>
        <end position="201"/>
    </location>
</feature>
<evidence type="ECO:0000313" key="2">
    <source>
        <dbReference type="EMBL" id="KAH7111144.1"/>
    </source>
</evidence>
<evidence type="ECO:0000256" key="1">
    <source>
        <dbReference type="SAM" id="MobiDB-lite"/>
    </source>
</evidence>